<dbReference type="RefSeq" id="WP_089755274.1">
    <property type="nucleotide sequence ID" value="NZ_FNKL01000002.1"/>
</dbReference>
<reference evidence="3" key="1">
    <citation type="submission" date="2016-10" db="EMBL/GenBank/DDBJ databases">
        <authorList>
            <person name="Varghese N."/>
            <person name="Submissions S."/>
        </authorList>
    </citation>
    <scope>NUCLEOTIDE SEQUENCE [LARGE SCALE GENOMIC DNA]</scope>
    <source>
        <strain evidence="3">DSM 17072</strain>
    </source>
</reference>
<evidence type="ECO:0008006" key="4">
    <source>
        <dbReference type="Google" id="ProtNLM"/>
    </source>
</evidence>
<dbReference type="OrthoDB" id="1257853at2"/>
<evidence type="ECO:0000313" key="2">
    <source>
        <dbReference type="EMBL" id="SDQ45703.1"/>
    </source>
</evidence>
<feature type="signal peptide" evidence="1">
    <location>
        <begin position="1"/>
        <end position="20"/>
    </location>
</feature>
<keyword evidence="3" id="KW-1185">Reference proteome</keyword>
<feature type="chain" id="PRO_5011461760" description="Sensory transduction regulator" evidence="1">
    <location>
        <begin position="21"/>
        <end position="159"/>
    </location>
</feature>
<dbReference type="Proteomes" id="UP000199627">
    <property type="component" value="Unassembled WGS sequence"/>
</dbReference>
<gene>
    <name evidence="2" type="ORF">SAMN05421664_1673</name>
</gene>
<dbReference type="EMBL" id="FNKL01000002">
    <property type="protein sequence ID" value="SDQ45703.1"/>
    <property type="molecule type" value="Genomic_DNA"/>
</dbReference>
<name>A0A1H1B1B8_9FLAO</name>
<evidence type="ECO:0000313" key="3">
    <source>
        <dbReference type="Proteomes" id="UP000199627"/>
    </source>
</evidence>
<organism evidence="2 3">
    <name type="scientific">Chryseobacterium soldanellicola</name>
    <dbReference type="NCBI Taxonomy" id="311333"/>
    <lineage>
        <taxon>Bacteria</taxon>
        <taxon>Pseudomonadati</taxon>
        <taxon>Bacteroidota</taxon>
        <taxon>Flavobacteriia</taxon>
        <taxon>Flavobacteriales</taxon>
        <taxon>Weeksellaceae</taxon>
        <taxon>Chryseobacterium group</taxon>
        <taxon>Chryseobacterium</taxon>
    </lineage>
</organism>
<dbReference type="AlphaFoldDB" id="A0A1H1B1B8"/>
<dbReference type="STRING" id="311333.SAMN05421664_1673"/>
<evidence type="ECO:0000256" key="1">
    <source>
        <dbReference type="SAM" id="SignalP"/>
    </source>
</evidence>
<protein>
    <recommendedName>
        <fullName evidence="4">Sensory transduction regulator</fullName>
    </recommendedName>
</protein>
<proteinExistence type="predicted"/>
<accession>A0A1H1B1B8</accession>
<keyword evidence="1" id="KW-0732">Signal</keyword>
<sequence length="159" mass="18192">MKTKLLTSLLICFFATLFTAQTLVKPADYKLSSTAVLLKGKGYDILEQTETYIKLTNKSKGILYLDLDASKKYILLNVNISLKDGVTRDKIDNLLEEINKLGMIKAEYIENQNSIGFRYYFWITGGFTNETLEDAVAEFYLYQGDAYALDKENMISYQK</sequence>